<keyword evidence="3" id="KW-0998">Cell outer membrane</keyword>
<reference evidence="6" key="1">
    <citation type="journal article" date="2019" name="Int. J. Syst. Evol. Microbiol.">
        <title>The Global Catalogue of Microorganisms (GCM) 10K type strain sequencing project: providing services to taxonomists for standard genome sequencing and annotation.</title>
        <authorList>
            <consortium name="The Broad Institute Genomics Platform"/>
            <consortium name="The Broad Institute Genome Sequencing Center for Infectious Disease"/>
            <person name="Wu L."/>
            <person name="Ma J."/>
        </authorList>
    </citation>
    <scope>NUCLEOTIDE SEQUENCE [LARGE SCALE GENOMIC DNA]</scope>
    <source>
        <strain evidence="6">CCUG 57942</strain>
    </source>
</reference>
<organism evidence="5 6">
    <name type="scientific">Rubritalea tangerina</name>
    <dbReference type="NCBI Taxonomy" id="430798"/>
    <lineage>
        <taxon>Bacteria</taxon>
        <taxon>Pseudomonadati</taxon>
        <taxon>Verrucomicrobiota</taxon>
        <taxon>Verrucomicrobiia</taxon>
        <taxon>Verrucomicrobiales</taxon>
        <taxon>Rubritaleaceae</taxon>
        <taxon>Rubritalea</taxon>
    </lineage>
</organism>
<dbReference type="InterPro" id="IPR039565">
    <property type="entry name" value="BamD-like"/>
</dbReference>
<dbReference type="RefSeq" id="WP_377085563.1">
    <property type="nucleotide sequence ID" value="NZ_JBHSJL010000003.1"/>
</dbReference>
<protein>
    <submittedName>
        <fullName evidence="5">Outer membrane protein assembly factor BamD</fullName>
    </submittedName>
</protein>
<evidence type="ECO:0000259" key="4">
    <source>
        <dbReference type="Pfam" id="PF13525"/>
    </source>
</evidence>
<dbReference type="NCBIfam" id="TIGR03302">
    <property type="entry name" value="OM_YfiO"/>
    <property type="match status" value="1"/>
</dbReference>
<comment type="caution">
    <text evidence="5">The sequence shown here is derived from an EMBL/GenBank/DDBJ whole genome shotgun (WGS) entry which is preliminary data.</text>
</comment>
<evidence type="ECO:0000256" key="2">
    <source>
        <dbReference type="ARBA" id="ARBA00023136"/>
    </source>
</evidence>
<dbReference type="InterPro" id="IPR011990">
    <property type="entry name" value="TPR-like_helical_dom_sf"/>
</dbReference>
<keyword evidence="6" id="KW-1185">Reference proteome</keyword>
<evidence type="ECO:0000256" key="3">
    <source>
        <dbReference type="ARBA" id="ARBA00023237"/>
    </source>
</evidence>
<dbReference type="PANTHER" id="PTHR37423">
    <property type="entry name" value="SOLUBLE LYTIC MUREIN TRANSGLYCOSYLASE-RELATED"/>
    <property type="match status" value="1"/>
</dbReference>
<dbReference type="EMBL" id="JBHUJB010000043">
    <property type="protein sequence ID" value="MFD2159336.1"/>
    <property type="molecule type" value="Genomic_DNA"/>
</dbReference>
<dbReference type="SUPFAM" id="SSF48452">
    <property type="entry name" value="TPR-like"/>
    <property type="match status" value="1"/>
</dbReference>
<dbReference type="Proteomes" id="UP001597389">
    <property type="component" value="Unassembled WGS sequence"/>
</dbReference>
<evidence type="ECO:0000256" key="1">
    <source>
        <dbReference type="ARBA" id="ARBA00022729"/>
    </source>
</evidence>
<keyword evidence="2" id="KW-0472">Membrane</keyword>
<dbReference type="Pfam" id="PF13432">
    <property type="entry name" value="TPR_16"/>
    <property type="match status" value="1"/>
</dbReference>
<evidence type="ECO:0000313" key="5">
    <source>
        <dbReference type="EMBL" id="MFD2159336.1"/>
    </source>
</evidence>
<name>A0ABW4ZBW2_9BACT</name>
<proteinExistence type="predicted"/>
<accession>A0ABW4ZBW2</accession>
<sequence>MQNAVALSLATITAICVGFTSCSNPNEKIQLASGQVGRANPELTAQLYSQARAYENQGNIKKAIKTYGNLAGDYPMANEAADARIREAELLYSQGELMQAFEKYQYFITQYRGTSQYDKAIVRQAEVAHAASTGQITNSFIGLKSDIPRTKVEKMFIQVRDNAPFGPTAPRAQFGLGEMWERDKNTAKAIKAYEDLYVKYPKSKYAPEALYRVGNLLLNQTEKGNRNRGNLDTANTTFTDLTLLYPNTKQAKSAKQKLKQIAQADVQRSFSIAEFYENKKQYPSAAFYYNEVIRNTKSGSQLHNQAKQRLAAISQ</sequence>
<gene>
    <name evidence="5" type="primary">bamD</name>
    <name evidence="5" type="ORF">ACFSW8_10535</name>
</gene>
<keyword evidence="1" id="KW-0732">Signal</keyword>
<dbReference type="PANTHER" id="PTHR37423:SF2">
    <property type="entry name" value="MEMBRANE-BOUND LYTIC MUREIN TRANSGLYCOSYLASE C"/>
    <property type="match status" value="1"/>
</dbReference>
<evidence type="ECO:0000313" key="6">
    <source>
        <dbReference type="Proteomes" id="UP001597389"/>
    </source>
</evidence>
<dbReference type="Pfam" id="PF13525">
    <property type="entry name" value="YfiO"/>
    <property type="match status" value="1"/>
</dbReference>
<dbReference type="Gene3D" id="1.25.40.10">
    <property type="entry name" value="Tetratricopeptide repeat domain"/>
    <property type="match status" value="2"/>
</dbReference>
<feature type="domain" description="Outer membrane lipoprotein BamD-like" evidence="4">
    <location>
        <begin position="158"/>
        <end position="295"/>
    </location>
</feature>
<dbReference type="InterPro" id="IPR017689">
    <property type="entry name" value="BamD"/>
</dbReference>